<protein>
    <submittedName>
        <fullName evidence="2">Uncharacterized protein</fullName>
    </submittedName>
</protein>
<comment type="caution">
    <text evidence="2">The sequence shown here is derived from an EMBL/GenBank/DDBJ whole genome shotgun (WGS) entry which is preliminary data.</text>
</comment>
<evidence type="ECO:0000313" key="2">
    <source>
        <dbReference type="EMBL" id="KAJ1198847.1"/>
    </source>
</evidence>
<dbReference type="EMBL" id="JANPWB010000003">
    <property type="protein sequence ID" value="KAJ1198847.1"/>
    <property type="molecule type" value="Genomic_DNA"/>
</dbReference>
<accession>A0AAV7VBX1</accession>
<feature type="compositionally biased region" description="Pro residues" evidence="1">
    <location>
        <begin position="1"/>
        <end position="11"/>
    </location>
</feature>
<name>A0AAV7VBX1_PLEWA</name>
<proteinExistence type="predicted"/>
<feature type="compositionally biased region" description="Basic and acidic residues" evidence="1">
    <location>
        <begin position="44"/>
        <end position="67"/>
    </location>
</feature>
<sequence>MTPLQDAPPGPAKHSPGGAFLHPEVLSSDVDPGVDIKTPEDEEPVPRAAEEEELTHTHVEKNIRTET</sequence>
<organism evidence="2 3">
    <name type="scientific">Pleurodeles waltl</name>
    <name type="common">Iberian ribbed newt</name>
    <dbReference type="NCBI Taxonomy" id="8319"/>
    <lineage>
        <taxon>Eukaryota</taxon>
        <taxon>Metazoa</taxon>
        <taxon>Chordata</taxon>
        <taxon>Craniata</taxon>
        <taxon>Vertebrata</taxon>
        <taxon>Euteleostomi</taxon>
        <taxon>Amphibia</taxon>
        <taxon>Batrachia</taxon>
        <taxon>Caudata</taxon>
        <taxon>Salamandroidea</taxon>
        <taxon>Salamandridae</taxon>
        <taxon>Pleurodelinae</taxon>
        <taxon>Pleurodeles</taxon>
    </lineage>
</organism>
<keyword evidence="3" id="KW-1185">Reference proteome</keyword>
<gene>
    <name evidence="2" type="ORF">NDU88_002686</name>
</gene>
<evidence type="ECO:0000313" key="3">
    <source>
        <dbReference type="Proteomes" id="UP001066276"/>
    </source>
</evidence>
<dbReference type="AlphaFoldDB" id="A0AAV7VBX1"/>
<reference evidence="2" key="1">
    <citation type="journal article" date="2022" name="bioRxiv">
        <title>Sequencing and chromosome-scale assembly of the giantPleurodeles waltlgenome.</title>
        <authorList>
            <person name="Brown T."/>
            <person name="Elewa A."/>
            <person name="Iarovenko S."/>
            <person name="Subramanian E."/>
            <person name="Araus A.J."/>
            <person name="Petzold A."/>
            <person name="Susuki M."/>
            <person name="Suzuki K.-i.T."/>
            <person name="Hayashi T."/>
            <person name="Toyoda A."/>
            <person name="Oliveira C."/>
            <person name="Osipova E."/>
            <person name="Leigh N.D."/>
            <person name="Simon A."/>
            <person name="Yun M.H."/>
        </authorList>
    </citation>
    <scope>NUCLEOTIDE SEQUENCE</scope>
    <source>
        <strain evidence="2">20211129_DDA</strain>
        <tissue evidence="2">Liver</tissue>
    </source>
</reference>
<evidence type="ECO:0000256" key="1">
    <source>
        <dbReference type="SAM" id="MobiDB-lite"/>
    </source>
</evidence>
<dbReference type="Proteomes" id="UP001066276">
    <property type="component" value="Chromosome 2_1"/>
</dbReference>
<feature type="region of interest" description="Disordered" evidence="1">
    <location>
        <begin position="1"/>
        <end position="67"/>
    </location>
</feature>